<dbReference type="Proteomes" id="UP000231962">
    <property type="component" value="Unassembled WGS sequence"/>
</dbReference>
<dbReference type="OrthoDB" id="342588at2"/>
<sequence>MFLGALILSSFIQCATASAGLSTSTIPMADKKYKVLGPVEGQETWFTFDIAIIGIPFHAPPIDKLVDSLQKSKEADALINIRYWNDKFVLLFLTINRFHISAEAVKFEEDSTEPGKKKGR</sequence>
<dbReference type="Proteomes" id="UP000231990">
    <property type="component" value="Unassembled WGS sequence"/>
</dbReference>
<name>A0A2M9ZPP1_9LEPT</name>
<reference evidence="4 5" key="1">
    <citation type="submission" date="2017-07" db="EMBL/GenBank/DDBJ databases">
        <title>Leptospira spp. isolated from tropical soils.</title>
        <authorList>
            <person name="Thibeaux R."/>
            <person name="Iraola G."/>
            <person name="Ferres I."/>
            <person name="Bierque E."/>
            <person name="Girault D."/>
            <person name="Soupe-Gilbert M.-E."/>
            <person name="Picardeau M."/>
            <person name="Goarant C."/>
        </authorList>
    </citation>
    <scope>NUCLEOTIDE SEQUENCE [LARGE SCALE GENOMIC DNA]</scope>
    <source>
        <strain evidence="3 5">FH1-B-B1</strain>
        <strain evidence="2 4">FH1-B-C1</strain>
    </source>
</reference>
<dbReference type="AlphaFoldDB" id="A0A2M9ZPP1"/>
<evidence type="ECO:0008006" key="6">
    <source>
        <dbReference type="Google" id="ProtNLM"/>
    </source>
</evidence>
<evidence type="ECO:0000256" key="1">
    <source>
        <dbReference type="SAM" id="SignalP"/>
    </source>
</evidence>
<keyword evidence="1" id="KW-0732">Signal</keyword>
<evidence type="ECO:0000313" key="5">
    <source>
        <dbReference type="Proteomes" id="UP000231990"/>
    </source>
</evidence>
<feature type="chain" id="PRO_5014799819" description="Lipoprotein" evidence="1">
    <location>
        <begin position="20"/>
        <end position="120"/>
    </location>
</feature>
<proteinExistence type="predicted"/>
<evidence type="ECO:0000313" key="4">
    <source>
        <dbReference type="Proteomes" id="UP000231962"/>
    </source>
</evidence>
<dbReference type="EMBL" id="NPDZ01000003">
    <property type="protein sequence ID" value="PJZ74042.1"/>
    <property type="molecule type" value="Genomic_DNA"/>
</dbReference>
<feature type="signal peptide" evidence="1">
    <location>
        <begin position="1"/>
        <end position="19"/>
    </location>
</feature>
<comment type="caution">
    <text evidence="3">The sequence shown here is derived from an EMBL/GenBank/DDBJ whole genome shotgun (WGS) entry which is preliminary data.</text>
</comment>
<evidence type="ECO:0000313" key="3">
    <source>
        <dbReference type="EMBL" id="PJZ74042.1"/>
    </source>
</evidence>
<keyword evidence="4" id="KW-1185">Reference proteome</keyword>
<gene>
    <name evidence="2" type="ORF">CH360_03730</name>
    <name evidence="3" type="ORF">CH373_06870</name>
</gene>
<organism evidence="3 5">
    <name type="scientific">Leptospira perolatii</name>
    <dbReference type="NCBI Taxonomy" id="2023191"/>
    <lineage>
        <taxon>Bacteria</taxon>
        <taxon>Pseudomonadati</taxon>
        <taxon>Spirochaetota</taxon>
        <taxon>Spirochaetia</taxon>
        <taxon>Leptospirales</taxon>
        <taxon>Leptospiraceae</taxon>
        <taxon>Leptospira</taxon>
    </lineage>
</organism>
<protein>
    <recommendedName>
        <fullName evidence="6">Lipoprotein</fullName>
    </recommendedName>
</protein>
<evidence type="ECO:0000313" key="2">
    <source>
        <dbReference type="EMBL" id="PJZ70919.1"/>
    </source>
</evidence>
<accession>A0A2M9ZPP1</accession>
<dbReference type="NCBIfam" id="NF047814">
    <property type="entry name" value="LIC20211_lipo"/>
    <property type="match status" value="1"/>
</dbReference>
<dbReference type="EMBL" id="NPDY01000002">
    <property type="protein sequence ID" value="PJZ70919.1"/>
    <property type="molecule type" value="Genomic_DNA"/>
</dbReference>